<evidence type="ECO:0000313" key="7">
    <source>
        <dbReference type="EMBL" id="GAA3882472.1"/>
    </source>
</evidence>
<dbReference type="InterPro" id="IPR016215">
    <property type="entry name" value="NTA_MOA"/>
</dbReference>
<evidence type="ECO:0000256" key="3">
    <source>
        <dbReference type="ARBA" id="ARBA00023002"/>
    </source>
</evidence>
<dbReference type="Gene3D" id="3.20.20.30">
    <property type="entry name" value="Luciferase-like domain"/>
    <property type="match status" value="1"/>
</dbReference>
<feature type="domain" description="Luciferase-like" evidence="6">
    <location>
        <begin position="25"/>
        <end position="382"/>
    </location>
</feature>
<dbReference type="InterPro" id="IPR036661">
    <property type="entry name" value="Luciferase-like_sf"/>
</dbReference>
<keyword evidence="3" id="KW-0560">Oxidoreductase</keyword>
<dbReference type="PIRSF" id="PIRSF000337">
    <property type="entry name" value="NTA_MOA"/>
    <property type="match status" value="1"/>
</dbReference>
<protein>
    <submittedName>
        <fullName evidence="7">LLM class flavin-dependent oxidoreductase</fullName>
    </submittedName>
</protein>
<dbReference type="InterPro" id="IPR011251">
    <property type="entry name" value="Luciferase-like_dom"/>
</dbReference>
<dbReference type="CDD" id="cd01095">
    <property type="entry name" value="Nitrilotriacetate_monoxgenase"/>
    <property type="match status" value="1"/>
</dbReference>
<comment type="caution">
    <text evidence="7">The sequence shown here is derived from an EMBL/GenBank/DDBJ whole genome shotgun (WGS) entry which is preliminary data.</text>
</comment>
<evidence type="ECO:0000256" key="2">
    <source>
        <dbReference type="ARBA" id="ARBA00022643"/>
    </source>
</evidence>
<evidence type="ECO:0000313" key="8">
    <source>
        <dbReference type="Proteomes" id="UP001499994"/>
    </source>
</evidence>
<proteinExistence type="inferred from homology"/>
<dbReference type="EMBL" id="BAABDG010000002">
    <property type="protein sequence ID" value="GAA3882472.1"/>
    <property type="molecule type" value="Genomic_DNA"/>
</dbReference>
<dbReference type="SUPFAM" id="SSF51679">
    <property type="entry name" value="Bacterial luciferase-like"/>
    <property type="match status" value="1"/>
</dbReference>
<reference evidence="8" key="1">
    <citation type="journal article" date="2019" name="Int. J. Syst. Evol. Microbiol.">
        <title>The Global Catalogue of Microorganisms (GCM) 10K type strain sequencing project: providing services to taxonomists for standard genome sequencing and annotation.</title>
        <authorList>
            <consortium name="The Broad Institute Genomics Platform"/>
            <consortium name="The Broad Institute Genome Sequencing Center for Infectious Disease"/>
            <person name="Wu L."/>
            <person name="Ma J."/>
        </authorList>
    </citation>
    <scope>NUCLEOTIDE SEQUENCE [LARGE SCALE GENOMIC DNA]</scope>
    <source>
        <strain evidence="8">JCM 17201</strain>
    </source>
</reference>
<name>A0ABP7KMW6_9GAMM</name>
<evidence type="ECO:0000256" key="5">
    <source>
        <dbReference type="ARBA" id="ARBA00033748"/>
    </source>
</evidence>
<comment type="similarity">
    <text evidence="5">Belongs to the NtaA/SnaA/DszA monooxygenase family.</text>
</comment>
<keyword evidence="8" id="KW-1185">Reference proteome</keyword>
<dbReference type="Pfam" id="PF00296">
    <property type="entry name" value="Bac_luciferase"/>
    <property type="match status" value="1"/>
</dbReference>
<keyword evidence="4" id="KW-0503">Monooxygenase</keyword>
<accession>A0ABP7KMW6</accession>
<keyword evidence="2" id="KW-0288">FMN</keyword>
<dbReference type="InterPro" id="IPR051260">
    <property type="entry name" value="Diverse_substr_monoxygenases"/>
</dbReference>
<evidence type="ECO:0000259" key="6">
    <source>
        <dbReference type="Pfam" id="PF00296"/>
    </source>
</evidence>
<dbReference type="Proteomes" id="UP001499994">
    <property type="component" value="Unassembled WGS sequence"/>
</dbReference>
<dbReference type="NCBIfam" id="TIGR03860">
    <property type="entry name" value="FMN_nitrolo"/>
    <property type="match status" value="1"/>
</dbReference>
<evidence type="ECO:0000256" key="4">
    <source>
        <dbReference type="ARBA" id="ARBA00023033"/>
    </source>
</evidence>
<organism evidence="7 8">
    <name type="scientific">Gibbsiella dentisursi</name>
    <dbReference type="NCBI Taxonomy" id="796890"/>
    <lineage>
        <taxon>Bacteria</taxon>
        <taxon>Pseudomonadati</taxon>
        <taxon>Pseudomonadota</taxon>
        <taxon>Gammaproteobacteria</taxon>
        <taxon>Enterobacterales</taxon>
        <taxon>Yersiniaceae</taxon>
        <taxon>Gibbsiella</taxon>
    </lineage>
</organism>
<sequence>MRNRQIHLGLLAQPYGDHLAAWLNSSAPAGGATNIHYLQQLALTAEKGLFDLFFIADTPATCTENLHIHSRYPNYMNRLEPITELTAIAGMTRHIGLGATASTSFYEPYNIARLFASLDHLSKGRAAWNIVTSANDYAARNFGLDKLPPHDARYARAREFYSIVASLWDTWEDDAFIYDKAECLYFDPKKYHITDFKGEYFKVYGGLNIQRTPQGRPVVIQAGSSEAGKALAAETAEVVFASDPTLEAAQRFYADLKGRMAQFGRHTDELKILAGLSVVVGDSEAEAQDKFQQLQDMIHPDVGKMRLSADLEADLSSLPLDEPIPVEMIPKKANFHQAYFNQLAEMIREQRLTLRQLYSSYERGKVSLCGTPAMIADHMMTWMESDAADGFMLSFHTLPDDLQDFVSKVVPVLQARGVYRQQYQGSTLREHLNLSRPANRHVAAGDKR</sequence>
<keyword evidence="1" id="KW-0285">Flavoprotein</keyword>
<gene>
    <name evidence="7" type="ORF">GCM10022405_04880</name>
</gene>
<dbReference type="PANTHER" id="PTHR30011">
    <property type="entry name" value="ALKANESULFONATE MONOOXYGENASE-RELATED"/>
    <property type="match status" value="1"/>
</dbReference>
<dbReference type="PANTHER" id="PTHR30011:SF16">
    <property type="entry name" value="C2H2 FINGER DOMAIN TRANSCRIPTION FACTOR (EUROFUNG)-RELATED"/>
    <property type="match status" value="1"/>
</dbReference>
<evidence type="ECO:0000256" key="1">
    <source>
        <dbReference type="ARBA" id="ARBA00022630"/>
    </source>
</evidence>
<dbReference type="RefSeq" id="WP_346078976.1">
    <property type="nucleotide sequence ID" value="NZ_BAABDG010000002.1"/>
</dbReference>